<gene>
    <name evidence="1" type="ORF">FNZ23_09965</name>
</gene>
<accession>A0A553ZLT6</accession>
<proteinExistence type="predicted"/>
<comment type="caution">
    <text evidence="1">The sequence shown here is derived from an EMBL/GenBank/DDBJ whole genome shotgun (WGS) entry which is preliminary data.</text>
</comment>
<sequence length="64" mass="6745">MATGTLRFRRAASGPQPCLLDARAAEDTVRVVTDGRSVADLAEEVVAATGWAERPVVRPPGRLG</sequence>
<evidence type="ECO:0000313" key="1">
    <source>
        <dbReference type="EMBL" id="TSB42439.1"/>
    </source>
</evidence>
<dbReference type="EMBL" id="VKLS01000083">
    <property type="protein sequence ID" value="TSB42439.1"/>
    <property type="molecule type" value="Genomic_DNA"/>
</dbReference>
<name>A0A553ZLT6_9ACTN</name>
<organism evidence="1 2">
    <name type="scientific">Streptomyces benahoarensis</name>
    <dbReference type="NCBI Taxonomy" id="2595054"/>
    <lineage>
        <taxon>Bacteria</taxon>
        <taxon>Bacillati</taxon>
        <taxon>Actinomycetota</taxon>
        <taxon>Actinomycetes</taxon>
        <taxon>Kitasatosporales</taxon>
        <taxon>Streptomycetaceae</taxon>
        <taxon>Streptomyces</taxon>
    </lineage>
</organism>
<protein>
    <submittedName>
        <fullName evidence="1">Uncharacterized protein</fullName>
    </submittedName>
</protein>
<dbReference type="AlphaFoldDB" id="A0A553ZLT6"/>
<reference evidence="1 2" key="1">
    <citation type="submission" date="2019-07" db="EMBL/GenBank/DDBJ databases">
        <title>Draft genome for Streptomyces benahoarensis MZ03-48.</title>
        <authorList>
            <person name="Gonzalez-Pimentel J.L."/>
        </authorList>
    </citation>
    <scope>NUCLEOTIDE SEQUENCE [LARGE SCALE GENOMIC DNA]</scope>
    <source>
        <strain evidence="1 2">MZ03-48</strain>
    </source>
</reference>
<evidence type="ECO:0000313" key="2">
    <source>
        <dbReference type="Proteomes" id="UP000320888"/>
    </source>
</evidence>
<dbReference type="OrthoDB" id="7889077at2"/>
<keyword evidence="2" id="KW-1185">Reference proteome</keyword>
<dbReference type="Proteomes" id="UP000320888">
    <property type="component" value="Unassembled WGS sequence"/>
</dbReference>